<evidence type="ECO:0000313" key="2">
    <source>
        <dbReference type="Proteomes" id="UP001055879"/>
    </source>
</evidence>
<comment type="caution">
    <text evidence="1">The sequence shown here is derived from an EMBL/GenBank/DDBJ whole genome shotgun (WGS) entry which is preliminary data.</text>
</comment>
<reference evidence="2" key="1">
    <citation type="journal article" date="2022" name="Mol. Ecol. Resour.">
        <title>The genomes of chicory, endive, great burdock and yacon provide insights into Asteraceae palaeo-polyploidization history and plant inulin production.</title>
        <authorList>
            <person name="Fan W."/>
            <person name="Wang S."/>
            <person name="Wang H."/>
            <person name="Wang A."/>
            <person name="Jiang F."/>
            <person name="Liu H."/>
            <person name="Zhao H."/>
            <person name="Xu D."/>
            <person name="Zhang Y."/>
        </authorList>
    </citation>
    <scope>NUCLEOTIDE SEQUENCE [LARGE SCALE GENOMIC DNA]</scope>
    <source>
        <strain evidence="2">cv. Niubang</strain>
    </source>
</reference>
<protein>
    <submittedName>
        <fullName evidence="1">Uncharacterized protein</fullName>
    </submittedName>
</protein>
<keyword evidence="2" id="KW-1185">Reference proteome</keyword>
<proteinExistence type="predicted"/>
<name>A0ACB8XIR1_ARCLA</name>
<organism evidence="1 2">
    <name type="scientific">Arctium lappa</name>
    <name type="common">Greater burdock</name>
    <name type="synonym">Lappa major</name>
    <dbReference type="NCBI Taxonomy" id="4217"/>
    <lineage>
        <taxon>Eukaryota</taxon>
        <taxon>Viridiplantae</taxon>
        <taxon>Streptophyta</taxon>
        <taxon>Embryophyta</taxon>
        <taxon>Tracheophyta</taxon>
        <taxon>Spermatophyta</taxon>
        <taxon>Magnoliopsida</taxon>
        <taxon>eudicotyledons</taxon>
        <taxon>Gunneridae</taxon>
        <taxon>Pentapetalae</taxon>
        <taxon>asterids</taxon>
        <taxon>campanulids</taxon>
        <taxon>Asterales</taxon>
        <taxon>Asteraceae</taxon>
        <taxon>Carduoideae</taxon>
        <taxon>Cardueae</taxon>
        <taxon>Arctiinae</taxon>
        <taxon>Arctium</taxon>
    </lineage>
</organism>
<evidence type="ECO:0000313" key="1">
    <source>
        <dbReference type="EMBL" id="KAI3667549.1"/>
    </source>
</evidence>
<dbReference type="EMBL" id="CM042063">
    <property type="protein sequence ID" value="KAI3667549.1"/>
    <property type="molecule type" value="Genomic_DNA"/>
</dbReference>
<dbReference type="Proteomes" id="UP001055879">
    <property type="component" value="Linkage Group LG17"/>
</dbReference>
<gene>
    <name evidence="1" type="ORF">L6452_42614</name>
</gene>
<accession>A0ACB8XIR1</accession>
<sequence>MPSPSRHRFRFRHSLKSILFSITGFDFVFTGIDLVLHLHNRLRFRLHRSTFTFVLLSSEAESSFKGNSMAARRYETLVSSGTI</sequence>
<reference evidence="1 2" key="2">
    <citation type="journal article" date="2022" name="Mol. Ecol. Resour.">
        <title>The genomes of chicory, endive, great burdock and yacon provide insights into Asteraceae paleo-polyploidization history and plant inulin production.</title>
        <authorList>
            <person name="Fan W."/>
            <person name="Wang S."/>
            <person name="Wang H."/>
            <person name="Wang A."/>
            <person name="Jiang F."/>
            <person name="Liu H."/>
            <person name="Zhao H."/>
            <person name="Xu D."/>
            <person name="Zhang Y."/>
        </authorList>
    </citation>
    <scope>NUCLEOTIDE SEQUENCE [LARGE SCALE GENOMIC DNA]</scope>
    <source>
        <strain evidence="2">cv. Niubang</strain>
    </source>
</reference>